<gene>
    <name evidence="2" type="ORF">C6N75_25120</name>
</gene>
<dbReference type="AlphaFoldDB" id="A0A2S9PQ59"/>
<dbReference type="InterPro" id="IPR036388">
    <property type="entry name" value="WH-like_DNA-bd_sf"/>
</dbReference>
<dbReference type="SMART" id="SM00347">
    <property type="entry name" value="HTH_MARR"/>
    <property type="match status" value="1"/>
</dbReference>
<keyword evidence="3" id="KW-1185">Reference proteome</keyword>
<dbReference type="GO" id="GO:0006950">
    <property type="term" value="P:response to stress"/>
    <property type="evidence" value="ECO:0007669"/>
    <property type="project" value="TreeGrafter"/>
</dbReference>
<dbReference type="PANTHER" id="PTHR33164:SF43">
    <property type="entry name" value="HTH-TYPE TRANSCRIPTIONAL REPRESSOR YETL"/>
    <property type="match status" value="1"/>
</dbReference>
<evidence type="ECO:0000259" key="1">
    <source>
        <dbReference type="PROSITE" id="PS50995"/>
    </source>
</evidence>
<reference evidence="2 3" key="1">
    <citation type="submission" date="2018-03" db="EMBL/GenBank/DDBJ databases">
        <title>Novel Streptomyces sp. from soil.</title>
        <authorList>
            <person name="Tan G.Y.A."/>
            <person name="Lee Z.Y."/>
        </authorList>
    </citation>
    <scope>NUCLEOTIDE SEQUENCE [LARGE SCALE GENOMIC DNA]</scope>
    <source>
        <strain evidence="2 3">ST5x</strain>
    </source>
</reference>
<dbReference type="Pfam" id="PF12802">
    <property type="entry name" value="MarR_2"/>
    <property type="match status" value="1"/>
</dbReference>
<dbReference type="Gene3D" id="1.10.10.10">
    <property type="entry name" value="Winged helix-like DNA-binding domain superfamily/Winged helix DNA-binding domain"/>
    <property type="match status" value="1"/>
</dbReference>
<organism evidence="2 3">
    <name type="scientific">Streptomyces solincola</name>
    <dbReference type="NCBI Taxonomy" id="2100817"/>
    <lineage>
        <taxon>Bacteria</taxon>
        <taxon>Bacillati</taxon>
        <taxon>Actinomycetota</taxon>
        <taxon>Actinomycetes</taxon>
        <taxon>Kitasatosporales</taxon>
        <taxon>Streptomycetaceae</taxon>
        <taxon>Streptomyces</taxon>
    </lineage>
</organism>
<name>A0A2S9PQ59_9ACTN</name>
<accession>A0A2S9PQ59</accession>
<dbReference type="RefSeq" id="WP_105871169.1">
    <property type="nucleotide sequence ID" value="NZ_PVLV01000487.1"/>
</dbReference>
<dbReference type="GO" id="GO:0003700">
    <property type="term" value="F:DNA-binding transcription factor activity"/>
    <property type="evidence" value="ECO:0007669"/>
    <property type="project" value="InterPro"/>
</dbReference>
<dbReference type="PROSITE" id="PS50995">
    <property type="entry name" value="HTH_MARR_2"/>
    <property type="match status" value="1"/>
</dbReference>
<dbReference type="InterPro" id="IPR000835">
    <property type="entry name" value="HTH_MarR-typ"/>
</dbReference>
<comment type="caution">
    <text evidence="2">The sequence shown here is derived from an EMBL/GenBank/DDBJ whole genome shotgun (WGS) entry which is preliminary data.</text>
</comment>
<evidence type="ECO:0000313" key="3">
    <source>
        <dbReference type="Proteomes" id="UP000239322"/>
    </source>
</evidence>
<dbReference type="OrthoDB" id="3830756at2"/>
<evidence type="ECO:0000313" key="2">
    <source>
        <dbReference type="EMBL" id="PRH76532.1"/>
    </source>
</evidence>
<dbReference type="InterPro" id="IPR039422">
    <property type="entry name" value="MarR/SlyA-like"/>
</dbReference>
<protein>
    <submittedName>
        <fullName evidence="2">MarR family transcriptional regulator</fullName>
    </submittedName>
</protein>
<dbReference type="SUPFAM" id="SSF46785">
    <property type="entry name" value="Winged helix' DNA-binding domain"/>
    <property type="match status" value="1"/>
</dbReference>
<dbReference type="EMBL" id="PVLV01000487">
    <property type="protein sequence ID" value="PRH76532.1"/>
    <property type="molecule type" value="Genomic_DNA"/>
</dbReference>
<proteinExistence type="predicted"/>
<dbReference type="Proteomes" id="UP000239322">
    <property type="component" value="Unassembled WGS sequence"/>
</dbReference>
<dbReference type="InterPro" id="IPR036390">
    <property type="entry name" value="WH_DNA-bd_sf"/>
</dbReference>
<feature type="domain" description="HTH marR-type" evidence="1">
    <location>
        <begin position="11"/>
        <end position="146"/>
    </location>
</feature>
<sequence length="170" mass="17674">MPRFPSTPRPHDQAAADVCAAAELLEVVLGRGQESAPSGSVSPSQLRALLVLEQHDGINLRALSDALHSRSSSVSRLCDRLGAMGLVTREPSATSRREVELRLSGRGRTVLADLRAARAGEVAAVLAGMEPGEVNALVRGLLAFQTAARAMRDVASGSGARDGRAVADSA</sequence>
<dbReference type="PANTHER" id="PTHR33164">
    <property type="entry name" value="TRANSCRIPTIONAL REGULATOR, MARR FAMILY"/>
    <property type="match status" value="1"/>
</dbReference>